<protein>
    <submittedName>
        <fullName evidence="2">Uncharacterized protein</fullName>
    </submittedName>
</protein>
<dbReference type="Proteomes" id="UP001551675">
    <property type="component" value="Unassembled WGS sequence"/>
</dbReference>
<dbReference type="RefSeq" id="WP_358130326.1">
    <property type="nucleotide sequence ID" value="NZ_JBFALK010000002.1"/>
</dbReference>
<feature type="region of interest" description="Disordered" evidence="1">
    <location>
        <begin position="183"/>
        <end position="209"/>
    </location>
</feature>
<name>A0ABV3G8V9_MICGL</name>
<keyword evidence="3" id="KW-1185">Reference proteome</keyword>
<sequence length="209" mass="22498">MEETVKISGIVFIGALDFLAPDQQRTVFADPRNATWWEWPASRTKVWAQEGGVSALLTRKPHGSATHESEVRVTLDATDEETLGVPAAPRQAAASNLPKATHQAEASGDLAPARDVVYGAADLNVAVDHTLNTLNAAFDTVPGDSSDTERFARAILFSHTAPRDGWFRHDTFVGAASTPALSRSTAGAMPAEMRKHPSRTDCRCRDGPH</sequence>
<proteinExistence type="predicted"/>
<reference evidence="2 3" key="1">
    <citation type="submission" date="2024-06" db="EMBL/GenBank/DDBJ databases">
        <title>The Natural Products Discovery Center: Release of the First 8490 Sequenced Strains for Exploring Actinobacteria Biosynthetic Diversity.</title>
        <authorList>
            <person name="Kalkreuter E."/>
            <person name="Kautsar S.A."/>
            <person name="Yang D."/>
            <person name="Bader C.D."/>
            <person name="Teijaro C.N."/>
            <person name="Fluegel L."/>
            <person name="Davis C.M."/>
            <person name="Simpson J.R."/>
            <person name="Lauterbach L."/>
            <person name="Steele A.D."/>
            <person name="Gui C."/>
            <person name="Meng S."/>
            <person name="Li G."/>
            <person name="Viehrig K."/>
            <person name="Ye F."/>
            <person name="Su P."/>
            <person name="Kiefer A.F."/>
            <person name="Nichols A."/>
            <person name="Cepeda A.J."/>
            <person name="Yan W."/>
            <person name="Fan B."/>
            <person name="Jiang Y."/>
            <person name="Adhikari A."/>
            <person name="Zheng C.-J."/>
            <person name="Schuster L."/>
            <person name="Cowan T.M."/>
            <person name="Smanski M.J."/>
            <person name="Chevrette M.G."/>
            <person name="De Carvalho L.P.S."/>
            <person name="Shen B."/>
        </authorList>
    </citation>
    <scope>NUCLEOTIDE SEQUENCE [LARGE SCALE GENOMIC DNA]</scope>
    <source>
        <strain evidence="2 3">NPDC050100</strain>
    </source>
</reference>
<dbReference type="EMBL" id="JBFALK010000002">
    <property type="protein sequence ID" value="MEV0968064.1"/>
    <property type="molecule type" value="Genomic_DNA"/>
</dbReference>
<evidence type="ECO:0000256" key="1">
    <source>
        <dbReference type="SAM" id="MobiDB-lite"/>
    </source>
</evidence>
<feature type="compositionally biased region" description="Basic and acidic residues" evidence="1">
    <location>
        <begin position="192"/>
        <end position="209"/>
    </location>
</feature>
<accession>A0ABV3G8V9</accession>
<comment type="caution">
    <text evidence="2">The sequence shown here is derived from an EMBL/GenBank/DDBJ whole genome shotgun (WGS) entry which is preliminary data.</text>
</comment>
<organism evidence="2 3">
    <name type="scientific">Microtetraspora glauca</name>
    <dbReference type="NCBI Taxonomy" id="1996"/>
    <lineage>
        <taxon>Bacteria</taxon>
        <taxon>Bacillati</taxon>
        <taxon>Actinomycetota</taxon>
        <taxon>Actinomycetes</taxon>
        <taxon>Streptosporangiales</taxon>
        <taxon>Streptosporangiaceae</taxon>
        <taxon>Microtetraspora</taxon>
    </lineage>
</organism>
<gene>
    <name evidence="2" type="ORF">AB0I59_05480</name>
</gene>
<evidence type="ECO:0000313" key="3">
    <source>
        <dbReference type="Proteomes" id="UP001551675"/>
    </source>
</evidence>
<evidence type="ECO:0000313" key="2">
    <source>
        <dbReference type="EMBL" id="MEV0968064.1"/>
    </source>
</evidence>